<dbReference type="VEuPathDB" id="MicrosporidiaDB:NAPIS_ORF02498"/>
<dbReference type="InterPro" id="IPR011009">
    <property type="entry name" value="Kinase-like_dom_sf"/>
</dbReference>
<sequence>MSFKDRERYLEGEKRFKNFCTKNSRKLIKLWAEKEVRNLKRLNKNNIPSPIPIYLKRNILIMSLIGEPASKLKDAYIEDVDDCYNQVIKIIDEMYNKCNLIHADMSEYNLLYFKNIVYVIDVGQSVEKDHINATEFLISDLININNFFKKIGANTHHLNDLFVHITKFDIPEYLKDFDLNKKTFIPNKLDDIANLEDINIFTGKNQDEEHFVVENNINENLNLADEKQLSKKDKKNL</sequence>
<dbReference type="GO" id="GO:0005524">
    <property type="term" value="F:ATP binding"/>
    <property type="evidence" value="ECO:0007669"/>
    <property type="project" value="UniProtKB-KW"/>
</dbReference>
<accession>T0L5D8</accession>
<dbReference type="EMBL" id="KE647347">
    <property type="protein sequence ID" value="EQB59928.1"/>
    <property type="molecule type" value="Genomic_DNA"/>
</dbReference>
<comment type="catalytic activity">
    <reaction evidence="11">
        <text>L-seryl-[protein] + ATP = O-phospho-L-seryl-[protein] + ADP + H(+)</text>
        <dbReference type="Rhea" id="RHEA:17989"/>
        <dbReference type="Rhea" id="RHEA-COMP:9863"/>
        <dbReference type="Rhea" id="RHEA-COMP:11604"/>
        <dbReference type="ChEBI" id="CHEBI:15378"/>
        <dbReference type="ChEBI" id="CHEBI:29999"/>
        <dbReference type="ChEBI" id="CHEBI:30616"/>
        <dbReference type="ChEBI" id="CHEBI:83421"/>
        <dbReference type="ChEBI" id="CHEBI:456216"/>
        <dbReference type="EC" id="2.7.11.1"/>
    </reaction>
</comment>
<dbReference type="HOGENOM" id="CLU_018693_3_1_1"/>
<keyword evidence="8" id="KW-0067">ATP-binding</keyword>
<keyword evidence="5" id="KW-0479">Metal-binding</keyword>
<evidence type="ECO:0000256" key="7">
    <source>
        <dbReference type="ARBA" id="ARBA00022777"/>
    </source>
</evidence>
<protein>
    <recommendedName>
        <fullName evidence="2">non-specific serine/threonine protein kinase</fullName>
        <ecNumber evidence="2">2.7.11.1</ecNumber>
    </recommendedName>
</protein>
<dbReference type="Pfam" id="PF01163">
    <property type="entry name" value="RIO1"/>
    <property type="match status" value="1"/>
</dbReference>
<dbReference type="GO" id="GO:0004674">
    <property type="term" value="F:protein serine/threonine kinase activity"/>
    <property type="evidence" value="ECO:0007669"/>
    <property type="project" value="UniProtKB-KW"/>
</dbReference>
<proteinExistence type="inferred from homology"/>
<feature type="domain" description="RIO kinase" evidence="12">
    <location>
        <begin position="1"/>
        <end position="167"/>
    </location>
</feature>
<name>T0L5D8_9MICR</name>
<dbReference type="Gene3D" id="3.30.200.20">
    <property type="entry name" value="Phosphorylase Kinase, domain 1"/>
    <property type="match status" value="1"/>
</dbReference>
<gene>
    <name evidence="13" type="ORF">NAPIS_ORF02498</name>
</gene>
<dbReference type="InterPro" id="IPR000687">
    <property type="entry name" value="RIO_kinase"/>
</dbReference>
<keyword evidence="9" id="KW-0460">Magnesium</keyword>
<organism evidence="13 14">
    <name type="scientific">Vairimorpha apis BRL 01</name>
    <dbReference type="NCBI Taxonomy" id="1037528"/>
    <lineage>
        <taxon>Eukaryota</taxon>
        <taxon>Fungi</taxon>
        <taxon>Fungi incertae sedis</taxon>
        <taxon>Microsporidia</taxon>
        <taxon>Nosematidae</taxon>
        <taxon>Vairimorpha</taxon>
    </lineage>
</organism>
<dbReference type="GO" id="GO:0046872">
    <property type="term" value="F:metal ion binding"/>
    <property type="evidence" value="ECO:0007669"/>
    <property type="project" value="UniProtKB-KW"/>
</dbReference>
<dbReference type="InterPro" id="IPR051272">
    <property type="entry name" value="RIO-type_Ser/Thr_kinase"/>
</dbReference>
<reference evidence="13 14" key="1">
    <citation type="journal article" date="2013" name="BMC Genomics">
        <title>Genome sequencing and comparative genomics of honey bee microsporidia, Nosema apis reveal novel insights into host-parasite interactions.</title>
        <authorList>
            <person name="Chen Yp."/>
            <person name="Pettis J.S."/>
            <person name="Zhao Y."/>
            <person name="Liu X."/>
            <person name="Tallon L.J."/>
            <person name="Sadzewicz L.D."/>
            <person name="Li R."/>
            <person name="Zheng H."/>
            <person name="Huang S."/>
            <person name="Zhang X."/>
            <person name="Hamilton M.C."/>
            <person name="Pernal S.F."/>
            <person name="Melathopoulos A.P."/>
            <person name="Yan X."/>
            <person name="Evans J.D."/>
        </authorList>
    </citation>
    <scope>NUCLEOTIDE SEQUENCE [LARGE SCALE GENOMIC DNA]</scope>
    <source>
        <strain evidence="13 14">BRL 01</strain>
    </source>
</reference>
<dbReference type="InterPro" id="IPR018934">
    <property type="entry name" value="RIO_dom"/>
</dbReference>
<dbReference type="PANTHER" id="PTHR45723">
    <property type="entry name" value="SERINE/THREONINE-PROTEIN KINASE RIO1"/>
    <property type="match status" value="1"/>
</dbReference>
<evidence type="ECO:0000256" key="2">
    <source>
        <dbReference type="ARBA" id="ARBA00012513"/>
    </source>
</evidence>
<evidence type="ECO:0000256" key="4">
    <source>
        <dbReference type="ARBA" id="ARBA00022679"/>
    </source>
</evidence>
<dbReference type="OrthoDB" id="205248at2759"/>
<comment type="catalytic activity">
    <reaction evidence="10">
        <text>L-threonyl-[protein] + ATP = O-phospho-L-threonyl-[protein] + ADP + H(+)</text>
        <dbReference type="Rhea" id="RHEA:46608"/>
        <dbReference type="Rhea" id="RHEA-COMP:11060"/>
        <dbReference type="Rhea" id="RHEA-COMP:11605"/>
        <dbReference type="ChEBI" id="CHEBI:15378"/>
        <dbReference type="ChEBI" id="CHEBI:30013"/>
        <dbReference type="ChEBI" id="CHEBI:30616"/>
        <dbReference type="ChEBI" id="CHEBI:61977"/>
        <dbReference type="ChEBI" id="CHEBI:456216"/>
        <dbReference type="EC" id="2.7.11.1"/>
    </reaction>
</comment>
<keyword evidence="14" id="KW-1185">Reference proteome</keyword>
<keyword evidence="7" id="KW-0418">Kinase</keyword>
<evidence type="ECO:0000256" key="3">
    <source>
        <dbReference type="ARBA" id="ARBA00022527"/>
    </source>
</evidence>
<evidence type="ECO:0000256" key="9">
    <source>
        <dbReference type="ARBA" id="ARBA00022842"/>
    </source>
</evidence>
<dbReference type="EC" id="2.7.11.1" evidence="2"/>
<evidence type="ECO:0000256" key="8">
    <source>
        <dbReference type="ARBA" id="ARBA00022840"/>
    </source>
</evidence>
<evidence type="ECO:0000256" key="1">
    <source>
        <dbReference type="ARBA" id="ARBA00009196"/>
    </source>
</evidence>
<dbReference type="Proteomes" id="UP000053780">
    <property type="component" value="Unassembled WGS sequence"/>
</dbReference>
<evidence type="ECO:0000256" key="10">
    <source>
        <dbReference type="ARBA" id="ARBA00047899"/>
    </source>
</evidence>
<keyword evidence="4" id="KW-0808">Transferase</keyword>
<comment type="similarity">
    <text evidence="1">Belongs to the protein kinase superfamily. RIO-type Ser/Thr kinase family.</text>
</comment>
<evidence type="ECO:0000313" key="14">
    <source>
        <dbReference type="Proteomes" id="UP000053780"/>
    </source>
</evidence>
<evidence type="ECO:0000256" key="6">
    <source>
        <dbReference type="ARBA" id="ARBA00022741"/>
    </source>
</evidence>
<dbReference type="Gene3D" id="1.10.510.10">
    <property type="entry name" value="Transferase(Phosphotransferase) domain 1"/>
    <property type="match status" value="1"/>
</dbReference>
<dbReference type="SUPFAM" id="SSF56112">
    <property type="entry name" value="Protein kinase-like (PK-like)"/>
    <property type="match status" value="1"/>
</dbReference>
<keyword evidence="3" id="KW-0723">Serine/threonine-protein kinase</keyword>
<dbReference type="SMART" id="SM00090">
    <property type="entry name" value="RIO"/>
    <property type="match status" value="1"/>
</dbReference>
<evidence type="ECO:0000313" key="13">
    <source>
        <dbReference type="EMBL" id="EQB59928.1"/>
    </source>
</evidence>
<keyword evidence="6" id="KW-0547">Nucleotide-binding</keyword>
<evidence type="ECO:0000256" key="11">
    <source>
        <dbReference type="ARBA" id="ARBA00048679"/>
    </source>
</evidence>
<evidence type="ECO:0000259" key="12">
    <source>
        <dbReference type="SMART" id="SM00090"/>
    </source>
</evidence>
<dbReference type="AlphaFoldDB" id="T0L5D8"/>
<evidence type="ECO:0000256" key="5">
    <source>
        <dbReference type="ARBA" id="ARBA00022723"/>
    </source>
</evidence>